<keyword evidence="1" id="KW-0732">Signal</keyword>
<name>A0ABW5Z9C0_9FLAO</name>
<accession>A0ABW5Z9C0</accession>
<feature type="chain" id="PRO_5047266824" evidence="1">
    <location>
        <begin position="19"/>
        <end position="172"/>
    </location>
</feature>
<evidence type="ECO:0000313" key="3">
    <source>
        <dbReference type="Proteomes" id="UP001597549"/>
    </source>
</evidence>
<dbReference type="Proteomes" id="UP001597549">
    <property type="component" value="Unassembled WGS sequence"/>
</dbReference>
<sequence length="172" mass="19854">MKIKTALFFVFCSLFSFGQVPHCGFDFTSYLVVKAHEEGKSDNITDLKISLVTESGEEVINENNKYSWKNGNQPLVFTKNYLISKPEEAPKWFFPYSEDTYLLSVTNTFPAADFYIKIQDAKGIYKEQILQLQSFNMYILCSSENERQARSFGPRSNNPIEVILEKNKKNTK</sequence>
<dbReference type="EMBL" id="JBHUOL010000018">
    <property type="protein sequence ID" value="MFD2909469.1"/>
    <property type="molecule type" value="Genomic_DNA"/>
</dbReference>
<protein>
    <submittedName>
        <fullName evidence="2">Uncharacterized protein</fullName>
    </submittedName>
</protein>
<evidence type="ECO:0000313" key="2">
    <source>
        <dbReference type="EMBL" id="MFD2909469.1"/>
    </source>
</evidence>
<keyword evidence="3" id="KW-1185">Reference proteome</keyword>
<proteinExistence type="predicted"/>
<organism evidence="2 3">
    <name type="scientific">Flavobacterium ardleyense</name>
    <dbReference type="NCBI Taxonomy" id="2038737"/>
    <lineage>
        <taxon>Bacteria</taxon>
        <taxon>Pseudomonadati</taxon>
        <taxon>Bacteroidota</taxon>
        <taxon>Flavobacteriia</taxon>
        <taxon>Flavobacteriales</taxon>
        <taxon>Flavobacteriaceae</taxon>
        <taxon>Flavobacterium</taxon>
    </lineage>
</organism>
<reference evidence="3" key="1">
    <citation type="journal article" date="2019" name="Int. J. Syst. Evol. Microbiol.">
        <title>The Global Catalogue of Microorganisms (GCM) 10K type strain sequencing project: providing services to taxonomists for standard genome sequencing and annotation.</title>
        <authorList>
            <consortium name="The Broad Institute Genomics Platform"/>
            <consortium name="The Broad Institute Genome Sequencing Center for Infectious Disease"/>
            <person name="Wu L."/>
            <person name="Ma J."/>
        </authorList>
    </citation>
    <scope>NUCLEOTIDE SEQUENCE [LARGE SCALE GENOMIC DNA]</scope>
    <source>
        <strain evidence="3">KCTC 52644</strain>
    </source>
</reference>
<feature type="signal peptide" evidence="1">
    <location>
        <begin position="1"/>
        <end position="18"/>
    </location>
</feature>
<gene>
    <name evidence="2" type="ORF">ACFSX9_12085</name>
</gene>
<evidence type="ECO:0000256" key="1">
    <source>
        <dbReference type="SAM" id="SignalP"/>
    </source>
</evidence>
<dbReference type="RefSeq" id="WP_379808008.1">
    <property type="nucleotide sequence ID" value="NZ_JBHUOL010000018.1"/>
</dbReference>
<comment type="caution">
    <text evidence="2">The sequence shown here is derived from an EMBL/GenBank/DDBJ whole genome shotgun (WGS) entry which is preliminary data.</text>
</comment>